<comment type="caution">
    <text evidence="1">The sequence shown here is derived from an EMBL/GenBank/DDBJ whole genome shotgun (WGS) entry which is preliminary data.</text>
</comment>
<accession>A0ACB8W624</accession>
<dbReference type="Proteomes" id="UP000831701">
    <property type="component" value="Chromosome 14"/>
</dbReference>
<evidence type="ECO:0000313" key="2">
    <source>
        <dbReference type="Proteomes" id="UP000831701"/>
    </source>
</evidence>
<keyword evidence="2" id="KW-1185">Reference proteome</keyword>
<gene>
    <name evidence="1" type="ORF">L3Q82_001637</name>
</gene>
<dbReference type="EMBL" id="CM041544">
    <property type="protein sequence ID" value="KAI3362677.1"/>
    <property type="molecule type" value="Genomic_DNA"/>
</dbReference>
<name>A0ACB8W624_9TELE</name>
<proteinExistence type="predicted"/>
<organism evidence="1 2">
    <name type="scientific">Scortum barcoo</name>
    <name type="common">barcoo grunter</name>
    <dbReference type="NCBI Taxonomy" id="214431"/>
    <lineage>
        <taxon>Eukaryota</taxon>
        <taxon>Metazoa</taxon>
        <taxon>Chordata</taxon>
        <taxon>Craniata</taxon>
        <taxon>Vertebrata</taxon>
        <taxon>Euteleostomi</taxon>
        <taxon>Actinopterygii</taxon>
        <taxon>Neopterygii</taxon>
        <taxon>Teleostei</taxon>
        <taxon>Neoteleostei</taxon>
        <taxon>Acanthomorphata</taxon>
        <taxon>Eupercaria</taxon>
        <taxon>Centrarchiformes</taxon>
        <taxon>Terapontoidei</taxon>
        <taxon>Terapontidae</taxon>
        <taxon>Scortum</taxon>
    </lineage>
</organism>
<protein>
    <submittedName>
        <fullName evidence="1">Uncharacterized protein</fullName>
    </submittedName>
</protein>
<evidence type="ECO:0000313" key="1">
    <source>
        <dbReference type="EMBL" id="KAI3362677.1"/>
    </source>
</evidence>
<sequence length="155" mass="17356">MASQHPSSILVTTAPVAYGFQPPLFPDLEEEVSCPSVQAFIRCCRRTWTQARATLLCSSDRTLSLYAKWSERGKGLLSVGATVRGETTKIQKYIGKMDPDDELQKPNNEQEEDESSWKDKTLHGMYKQQMEELAEMAGELVPVIPGVSSSERPEF</sequence>
<reference evidence="1" key="1">
    <citation type="submission" date="2022-04" db="EMBL/GenBank/DDBJ databases">
        <title>Jade perch genome.</title>
        <authorList>
            <person name="Chao B."/>
        </authorList>
    </citation>
    <scope>NUCLEOTIDE SEQUENCE</scope>
    <source>
        <strain evidence="1">CB-2022</strain>
    </source>
</reference>